<accession>A0A218Y343</accession>
<comment type="caution">
    <text evidence="2">The sequence shown here is derived from an EMBL/GenBank/DDBJ whole genome shotgun (WGS) entry which is preliminary data.</text>
</comment>
<name>A0A218Y343_PUNGR</name>
<proteinExistence type="predicted"/>
<dbReference type="EMBL" id="MTKT01000156">
    <property type="protein sequence ID" value="OWM91624.1"/>
    <property type="molecule type" value="Genomic_DNA"/>
</dbReference>
<protein>
    <submittedName>
        <fullName evidence="2">Uncharacterized protein</fullName>
    </submittedName>
</protein>
<evidence type="ECO:0000256" key="1">
    <source>
        <dbReference type="SAM" id="MobiDB-lite"/>
    </source>
</evidence>
<gene>
    <name evidence="2" type="ORF">CDL15_Pgr018881</name>
</gene>
<sequence>MHKRGGSANFRCHKLNSHGLTDPARLKEDRARWLGELAVQESKLEGTPQCCKRHEGDGTANLRCKKLNSHGLTDPARLHEARARWLGELAVQESKLSQTPQCCKRHEGDGTANLRCKKLNSHGLTDPARLKVARARWLGELAVQESKFEGVSRTGKVARGTSEVARRTYNARK</sequence>
<evidence type="ECO:0000313" key="2">
    <source>
        <dbReference type="EMBL" id="OWM91624.1"/>
    </source>
</evidence>
<organism evidence="2 3">
    <name type="scientific">Punica granatum</name>
    <name type="common">Pomegranate</name>
    <dbReference type="NCBI Taxonomy" id="22663"/>
    <lineage>
        <taxon>Eukaryota</taxon>
        <taxon>Viridiplantae</taxon>
        <taxon>Streptophyta</taxon>
        <taxon>Embryophyta</taxon>
        <taxon>Tracheophyta</taxon>
        <taxon>Spermatophyta</taxon>
        <taxon>Magnoliopsida</taxon>
        <taxon>eudicotyledons</taxon>
        <taxon>Gunneridae</taxon>
        <taxon>Pentapetalae</taxon>
        <taxon>rosids</taxon>
        <taxon>malvids</taxon>
        <taxon>Myrtales</taxon>
        <taxon>Lythraceae</taxon>
        <taxon>Punica</taxon>
    </lineage>
</organism>
<reference evidence="3" key="1">
    <citation type="journal article" date="2017" name="Plant J.">
        <title>The pomegranate (Punica granatum L.) genome and the genomics of punicalagin biosynthesis.</title>
        <authorList>
            <person name="Qin G."/>
            <person name="Xu C."/>
            <person name="Ming R."/>
            <person name="Tang H."/>
            <person name="Guyot R."/>
            <person name="Kramer E.M."/>
            <person name="Hu Y."/>
            <person name="Yi X."/>
            <person name="Qi Y."/>
            <person name="Xu X."/>
            <person name="Gao Z."/>
            <person name="Pan H."/>
            <person name="Jian J."/>
            <person name="Tian Y."/>
            <person name="Yue Z."/>
            <person name="Xu Y."/>
        </authorList>
    </citation>
    <scope>NUCLEOTIDE SEQUENCE [LARGE SCALE GENOMIC DNA]</scope>
    <source>
        <strain evidence="3">cv. Dabenzi</strain>
    </source>
</reference>
<dbReference type="AlphaFoldDB" id="A0A218Y343"/>
<feature type="region of interest" description="Disordered" evidence="1">
    <location>
        <begin position="152"/>
        <end position="173"/>
    </location>
</feature>
<evidence type="ECO:0000313" key="3">
    <source>
        <dbReference type="Proteomes" id="UP000197138"/>
    </source>
</evidence>
<dbReference type="Proteomes" id="UP000197138">
    <property type="component" value="Unassembled WGS sequence"/>
</dbReference>